<name>A0A2U9SCE1_9PROT</name>
<gene>
    <name evidence="2" type="ORF">DM194_15110</name>
</gene>
<protein>
    <submittedName>
        <fullName evidence="2">Uncharacterized protein</fullName>
    </submittedName>
</protein>
<dbReference type="EMBL" id="CP029830">
    <property type="protein sequence ID" value="AWU95628.1"/>
    <property type="molecule type" value="Genomic_DNA"/>
</dbReference>
<keyword evidence="2" id="KW-0614">Plasmid</keyword>
<proteinExistence type="predicted"/>
<dbReference type="KEGG" id="azm:DM194_15110"/>
<feature type="region of interest" description="Disordered" evidence="1">
    <location>
        <begin position="1"/>
        <end position="24"/>
    </location>
</feature>
<evidence type="ECO:0000313" key="3">
    <source>
        <dbReference type="Proteomes" id="UP000249605"/>
    </source>
</evidence>
<keyword evidence="3" id="KW-1185">Reference proteome</keyword>
<evidence type="ECO:0000256" key="1">
    <source>
        <dbReference type="SAM" id="MobiDB-lite"/>
    </source>
</evidence>
<dbReference type="Proteomes" id="UP000249605">
    <property type="component" value="Plasmid unnamed1"/>
</dbReference>
<organism evidence="2 3">
    <name type="scientific">Azospirillum ramasamyi</name>
    <dbReference type="NCBI Taxonomy" id="682998"/>
    <lineage>
        <taxon>Bacteria</taxon>
        <taxon>Pseudomonadati</taxon>
        <taxon>Pseudomonadota</taxon>
        <taxon>Alphaproteobacteria</taxon>
        <taxon>Rhodospirillales</taxon>
        <taxon>Azospirillaceae</taxon>
        <taxon>Azospirillum</taxon>
    </lineage>
</organism>
<geneLocation type="plasmid" evidence="2 3">
    <name>unnamed1</name>
</geneLocation>
<accession>A0A2U9SCE1</accession>
<sequence length="240" mass="26584">MSSSRQSLQVHTEPGQGVHHVSIDDRSDTASILDGRQGVGTVRPGYRVINLYIGSVVAGCVLEIPDFLAVIFKLGPRQGRLVPAFGEWRRMKRNPSAMSILVRKQDRAKQQQSAQFSNPCGRRCLCPIPRCYRKGIHIGGEWLDRRSTALLGLSGQMACLPVVDDPSDGFRLVRIPLAFQNKQRSAARFEGSHLCEGWGEHLPAPVPIQICIAFDQGSQIQLRLPEFLNLANQGIEHRGV</sequence>
<evidence type="ECO:0000313" key="2">
    <source>
        <dbReference type="EMBL" id="AWU95628.1"/>
    </source>
</evidence>
<feature type="compositionally biased region" description="Polar residues" evidence="1">
    <location>
        <begin position="1"/>
        <end position="10"/>
    </location>
</feature>
<reference evidence="2 3" key="1">
    <citation type="submission" date="2018-06" db="EMBL/GenBank/DDBJ databases">
        <title>Complete genome sequencing of Azospirillum sp. M2T2B2.</title>
        <authorList>
            <person name="Heo J."/>
            <person name="Kim S.-J."/>
            <person name="Kwon S.-W."/>
            <person name="Anandham R."/>
        </authorList>
    </citation>
    <scope>NUCLEOTIDE SEQUENCE [LARGE SCALE GENOMIC DNA]</scope>
    <source>
        <strain evidence="2 3">M2T2B2</strain>
        <plasmid evidence="2 3">unnamed1</plasmid>
    </source>
</reference>
<dbReference type="AlphaFoldDB" id="A0A2U9SCE1"/>